<feature type="compositionally biased region" description="Low complexity" evidence="15">
    <location>
        <begin position="840"/>
        <end position="854"/>
    </location>
</feature>
<feature type="domain" description="Post-SET" evidence="17">
    <location>
        <begin position="1462"/>
        <end position="1478"/>
    </location>
</feature>
<accession>A0A0D0TT18</accession>
<evidence type="ECO:0000259" key="17">
    <source>
        <dbReference type="PROSITE" id="PS50868"/>
    </source>
</evidence>
<keyword evidence="9" id="KW-0156">Chromatin regulator</keyword>
<dbReference type="GO" id="GO:0003676">
    <property type="term" value="F:nucleic acid binding"/>
    <property type="evidence" value="ECO:0007669"/>
    <property type="project" value="InterPro"/>
</dbReference>
<evidence type="ECO:0000256" key="7">
    <source>
        <dbReference type="ARBA" id="ARBA00022679"/>
    </source>
</evidence>
<feature type="compositionally biased region" description="Low complexity" evidence="15">
    <location>
        <begin position="398"/>
        <end position="425"/>
    </location>
</feature>
<feature type="compositionally biased region" description="Basic and acidic residues" evidence="15">
    <location>
        <begin position="812"/>
        <end position="826"/>
    </location>
</feature>
<dbReference type="OrthoDB" id="308383at2759"/>
<feature type="region of interest" description="Disordered" evidence="15">
    <location>
        <begin position="1"/>
        <end position="438"/>
    </location>
</feature>
<keyword evidence="10" id="KW-0539">Nucleus</keyword>
<evidence type="ECO:0000256" key="10">
    <source>
        <dbReference type="ARBA" id="ARBA00023242"/>
    </source>
</evidence>
<evidence type="ECO:0000256" key="9">
    <source>
        <dbReference type="ARBA" id="ARBA00022853"/>
    </source>
</evidence>
<comment type="catalytic activity">
    <reaction evidence="14">
        <text>N(6),N(6)-dimethyl-L-lysyl(4)-[histone H3] + S-adenosyl-L-methionine = N(6),N(6),N(6)-trimethyl-L-lysyl(4)-[histone H3] + S-adenosyl-L-homocysteine + H(+)</text>
        <dbReference type="Rhea" id="RHEA:60272"/>
        <dbReference type="Rhea" id="RHEA-COMP:15537"/>
        <dbReference type="Rhea" id="RHEA-COMP:15540"/>
        <dbReference type="ChEBI" id="CHEBI:15378"/>
        <dbReference type="ChEBI" id="CHEBI:57856"/>
        <dbReference type="ChEBI" id="CHEBI:59789"/>
        <dbReference type="ChEBI" id="CHEBI:61961"/>
        <dbReference type="ChEBI" id="CHEBI:61976"/>
    </reaction>
</comment>
<evidence type="ECO:0000256" key="13">
    <source>
        <dbReference type="ARBA" id="ARBA00047583"/>
    </source>
</evidence>
<evidence type="ECO:0000256" key="6">
    <source>
        <dbReference type="ARBA" id="ARBA00022603"/>
    </source>
</evidence>
<dbReference type="InterPro" id="IPR001214">
    <property type="entry name" value="SET_dom"/>
</dbReference>
<dbReference type="InterPro" id="IPR024657">
    <property type="entry name" value="COMPASS_Set1_N-SET"/>
</dbReference>
<dbReference type="PANTHER" id="PTHR45814:SF2">
    <property type="entry name" value="HISTONE-LYSINE N-METHYLTRANSFERASE SETD1"/>
    <property type="match status" value="1"/>
</dbReference>
<feature type="compositionally biased region" description="Basic and acidic residues" evidence="15">
    <location>
        <begin position="96"/>
        <end position="118"/>
    </location>
</feature>
<reference evidence="18" key="1">
    <citation type="submission" date="2015-01" db="EMBL/GenBank/DDBJ databases">
        <title>The Genome Sequence of Cryptococcus gattii CA1280.</title>
        <authorList>
            <consortium name="The Broad Institute Genomics Platform"/>
            <person name="Cuomo C."/>
            <person name="Litvintseva A."/>
            <person name="Chen Y."/>
            <person name="Heitman J."/>
            <person name="Sun S."/>
            <person name="Springer D."/>
            <person name="Dromer F."/>
            <person name="Young S."/>
            <person name="Zeng Q."/>
            <person name="Gargeya S."/>
            <person name="Abouelleil A."/>
            <person name="Alvarado L."/>
            <person name="Chapman S.B."/>
            <person name="Gainer-Dewar J."/>
            <person name="Goldberg J."/>
            <person name="Griggs A."/>
            <person name="Gujja S."/>
            <person name="Hansen M."/>
            <person name="Howarth C."/>
            <person name="Imamovic A."/>
            <person name="Larimer J."/>
            <person name="Murphy C."/>
            <person name="Naylor J."/>
            <person name="Pearson M."/>
            <person name="Priest M."/>
            <person name="Roberts A."/>
            <person name="Saif S."/>
            <person name="Shea T."/>
            <person name="Sykes S."/>
            <person name="Wortman J."/>
            <person name="Nusbaum C."/>
            <person name="Birren B."/>
        </authorList>
    </citation>
    <scope>NUCLEOTIDE SEQUENCE [LARGE SCALE GENOMIC DNA]</scope>
    <source>
        <strain evidence="18">CA1280</strain>
    </source>
</reference>
<feature type="domain" description="SET" evidence="16">
    <location>
        <begin position="1336"/>
        <end position="1453"/>
    </location>
</feature>
<proteinExistence type="predicted"/>
<evidence type="ECO:0000256" key="3">
    <source>
        <dbReference type="ARBA" id="ARBA00012182"/>
    </source>
</evidence>
<keyword evidence="7 18" id="KW-0808">Transferase</keyword>
<feature type="region of interest" description="Disordered" evidence="15">
    <location>
        <begin position="1011"/>
        <end position="1180"/>
    </location>
</feature>
<dbReference type="Gene3D" id="2.170.270.10">
    <property type="entry name" value="SET domain"/>
    <property type="match status" value="1"/>
</dbReference>
<dbReference type="GO" id="GO:0140999">
    <property type="term" value="F:histone H3K4 trimethyltransferase activity"/>
    <property type="evidence" value="ECO:0007669"/>
    <property type="project" value="UniProtKB-EC"/>
</dbReference>
<feature type="compositionally biased region" description="Basic and acidic residues" evidence="15">
    <location>
        <begin position="1129"/>
        <end position="1138"/>
    </location>
</feature>
<feature type="compositionally biased region" description="Polar residues" evidence="15">
    <location>
        <begin position="283"/>
        <end position="296"/>
    </location>
</feature>
<dbReference type="SMART" id="SM00317">
    <property type="entry name" value="SET"/>
    <property type="match status" value="1"/>
</dbReference>
<dbReference type="InterPro" id="IPR046341">
    <property type="entry name" value="SET_dom_sf"/>
</dbReference>
<dbReference type="SMART" id="SM00508">
    <property type="entry name" value="PostSET"/>
    <property type="match status" value="1"/>
</dbReference>
<protein>
    <recommendedName>
        <fullName evidence="4">Histone-lysine N-methyltransferase, H3 lysine-4 specific</fullName>
        <ecNumber evidence="3">2.1.1.354</ecNumber>
    </recommendedName>
    <alternativeName>
        <fullName evidence="11">SET domain-containing protein 1</fullName>
    </alternativeName>
</protein>
<dbReference type="Pfam" id="PF00856">
    <property type="entry name" value="SET"/>
    <property type="match status" value="1"/>
</dbReference>
<dbReference type="Pfam" id="PF11767">
    <property type="entry name" value="SET_assoc"/>
    <property type="match status" value="1"/>
</dbReference>
<dbReference type="GO" id="GO:0048188">
    <property type="term" value="C:Set1C/COMPASS complex"/>
    <property type="evidence" value="ECO:0007669"/>
    <property type="project" value="TreeGrafter"/>
</dbReference>
<comment type="catalytic activity">
    <reaction evidence="13">
        <text>N(6)-methyl-L-lysyl(4)-[histone H3] + S-adenosyl-L-methionine = N(6),N(6)-dimethyl-L-lysyl(4)-[histone H3] + S-adenosyl-L-homocysteine + H(+)</text>
        <dbReference type="Rhea" id="RHEA:60268"/>
        <dbReference type="Rhea" id="RHEA-COMP:15540"/>
        <dbReference type="Rhea" id="RHEA-COMP:15543"/>
        <dbReference type="ChEBI" id="CHEBI:15378"/>
        <dbReference type="ChEBI" id="CHEBI:57856"/>
        <dbReference type="ChEBI" id="CHEBI:59789"/>
        <dbReference type="ChEBI" id="CHEBI:61929"/>
        <dbReference type="ChEBI" id="CHEBI:61976"/>
    </reaction>
</comment>
<evidence type="ECO:0000256" key="4">
    <source>
        <dbReference type="ARBA" id="ARBA00015839"/>
    </source>
</evidence>
<dbReference type="EMBL" id="KN847974">
    <property type="protein sequence ID" value="KIR49797.1"/>
    <property type="molecule type" value="Genomic_DNA"/>
</dbReference>
<feature type="compositionally biased region" description="Basic and acidic residues" evidence="15">
    <location>
        <begin position="64"/>
        <end position="77"/>
    </location>
</feature>
<comment type="catalytic activity">
    <reaction evidence="12">
        <text>L-lysyl(4)-[histone H3] + 3 S-adenosyl-L-methionine = N(6),N(6),N(6)-trimethyl-L-lysyl(4)-[histone H3] + 3 S-adenosyl-L-homocysteine + 3 H(+)</text>
        <dbReference type="Rhea" id="RHEA:60260"/>
        <dbReference type="Rhea" id="RHEA-COMP:15537"/>
        <dbReference type="Rhea" id="RHEA-COMP:15547"/>
        <dbReference type="ChEBI" id="CHEBI:15378"/>
        <dbReference type="ChEBI" id="CHEBI:29969"/>
        <dbReference type="ChEBI" id="CHEBI:57856"/>
        <dbReference type="ChEBI" id="CHEBI:59789"/>
        <dbReference type="ChEBI" id="CHEBI:61961"/>
        <dbReference type="EC" id="2.1.1.354"/>
    </reaction>
</comment>
<evidence type="ECO:0000256" key="15">
    <source>
        <dbReference type="SAM" id="MobiDB-lite"/>
    </source>
</evidence>
<dbReference type="SUPFAM" id="SSF54928">
    <property type="entry name" value="RNA-binding domain, RBD"/>
    <property type="match status" value="1"/>
</dbReference>
<dbReference type="SMART" id="SM01291">
    <property type="entry name" value="N-SET"/>
    <property type="match status" value="1"/>
</dbReference>
<dbReference type="GO" id="GO:0005694">
    <property type="term" value="C:chromosome"/>
    <property type="evidence" value="ECO:0007669"/>
    <property type="project" value="UniProtKB-SubCell"/>
</dbReference>
<keyword evidence="6 18" id="KW-0489">Methyltransferase</keyword>
<feature type="region of interest" description="Disordered" evidence="15">
    <location>
        <begin position="793"/>
        <end position="885"/>
    </location>
</feature>
<sequence length="1478" mass="164947">MAHHGKGVSPSESPSGSLKKAPPSGPKALRSLASPSTFRKTVTGNGLLQHRGEDERISFSFPQKGKESVGRDGERPRPMSLESRLGPPVSRFNRPPSRDSLEKGKEKEGWTNKDEGTHARSSSVHRINQEKIRLTSDFIESSANLHSKDNRDRDRGRYHEREWSRDRKGSERHDNREHERGKEHQSGRERDRSFYSDCSREREGWRDERDRYGKEFSHQSSKTRVTLSPSPEPTGLRSSLDRHQSSVSISSSSSSSTRSSPPLRSREKSLEYNGFQSKDEENQPPNGLLENSTSRSRVCITMPRKLGPERLARPSPPHVNLKSILRDNPSPPTAKNPPSPSPLDTFSKPSLNRVPLPDQRPPTPPLPENPSSTSPSRESLRLSHHPLPDEPSLPLPPAISISFSQKQGSSSSLSRLSSLSAALSRPNPLDKNGTSVPPSIHFREIITRHSKDSPPDNSENQLLQMSTIPPPPSETVPEPPWIRPSYFVAPPCTKHRPGIGNFFVTKLREKMEDKTGKEEKRVDGMEGGKVVQVTDPRLSMTEEQRGRGRGSSKQRAAFYELSYEWDLNSVTPKPPSPPTAVLITGLGPLTTVDQITKFLRAHGRIKEIDSKVDRKTGMQLGICWVKFEGPPLGRPGSAHDVASTVVKVCDGKKISVGDERIRVVLDGRGKRAEQAVKEEMERRYPPKKPCTSPSGMNVTSLSVTEMATATRPPNSSNASTPLIDKQTLDTYAKPPIIGPGVLKPLGQKMYHRPSAPPIVFNNIRFRDESFLRRPFNAGLGSILQQQMVPGRPVQQLASSFTSAPFVKHHRERREDSWTNERGRRLNGDSSTRHGRARTLSRSSFSSFSSNSSYSEDSEEERPRRPTKLPYPQRKRLATGPSKEDEYKMENVRETIRKNGHPCVFIDAKSLPAVREYESYLRDHFKAFKPAEIIHSHLGWYILFADDTTAYRVQRVLNTTAVQGHRLSLVVHTSSGARTQTDASELGIGGAGESKKGDWRYLTITKKTRPMPAVKKLGKPAAIRRKEYSSSVSGSDDDGEQVSITAQRRKRAPSYESSTSPLSEDDRPPVRSVKKEEGDVDMEGESPIVEKRTDVVSAKATKGPKSKRIRVDSEQEEEIQEVSLASTGEDATREGKQEDSTAVELETLPSKTISELTKGKKRPMRAKGGKATKKIRHDQEPESAIAKIQTDEDSVPQPSKKKKVVKTEVDKLLASGVLMDEEDAYWLGRVLAAQEDDIQPIWSDGEEYFVDEDHPLFHKSGAWRAEGWKKVPQVQKSRYLPQRNRAVVNSEDVGGITTGRTARLAGRDQHRQTAAVAANNTVESDLFAFNQLRIRKKQLRFARSAIEGYGLYAMETIHAGEMVCEYVGDLVRATVADVREQRYMKQGIGSSYLFRIDNDIVCDATFKGSVSRLINHSCDPSANAKIIKVNGQSKIVIYAERTLYPGEEILYDYKFPLESDPALRVPCLCGAATCRGWLN</sequence>
<dbReference type="InterPro" id="IPR035979">
    <property type="entry name" value="RBD_domain_sf"/>
</dbReference>
<evidence type="ECO:0000313" key="18">
    <source>
        <dbReference type="EMBL" id="KIR49797.1"/>
    </source>
</evidence>
<keyword evidence="5" id="KW-0158">Chromosome</keyword>
<feature type="compositionally biased region" description="Polar residues" evidence="15">
    <location>
        <begin position="218"/>
        <end position="229"/>
    </location>
</feature>
<feature type="compositionally biased region" description="Polar residues" evidence="15">
    <location>
        <begin position="33"/>
        <end position="46"/>
    </location>
</feature>
<evidence type="ECO:0000256" key="12">
    <source>
        <dbReference type="ARBA" id="ARBA00047571"/>
    </source>
</evidence>
<dbReference type="InterPro" id="IPR012677">
    <property type="entry name" value="Nucleotide-bd_a/b_plait_sf"/>
</dbReference>
<evidence type="ECO:0000259" key="16">
    <source>
        <dbReference type="PROSITE" id="PS50280"/>
    </source>
</evidence>
<dbReference type="SUPFAM" id="SSF82199">
    <property type="entry name" value="SET domain"/>
    <property type="match status" value="1"/>
</dbReference>
<name>A0A0D0TT18_CRYGA</name>
<dbReference type="PANTHER" id="PTHR45814">
    <property type="entry name" value="HISTONE-LYSINE N-METHYLTRANSFERASE SETD1"/>
    <property type="match status" value="1"/>
</dbReference>
<dbReference type="InterPro" id="IPR024636">
    <property type="entry name" value="SET_assoc"/>
</dbReference>
<dbReference type="EC" id="2.1.1.354" evidence="3"/>
<feature type="compositionally biased region" description="Basic and acidic residues" evidence="15">
    <location>
        <begin position="1063"/>
        <end position="1076"/>
    </location>
</feature>
<dbReference type="PROSITE" id="PS50868">
    <property type="entry name" value="POST_SET"/>
    <property type="match status" value="1"/>
</dbReference>
<evidence type="ECO:0000256" key="1">
    <source>
        <dbReference type="ARBA" id="ARBA00004123"/>
    </source>
</evidence>
<feature type="compositionally biased region" description="Low complexity" evidence="15">
    <location>
        <begin position="245"/>
        <end position="260"/>
    </location>
</feature>
<dbReference type="Gene3D" id="3.30.70.330">
    <property type="match status" value="1"/>
</dbReference>
<evidence type="ECO:0000256" key="14">
    <source>
        <dbReference type="ARBA" id="ARBA00049129"/>
    </source>
</evidence>
<comment type="subcellular location">
    <subcellularLocation>
        <location evidence="2">Chromosome</location>
    </subcellularLocation>
    <subcellularLocation>
        <location evidence="1">Nucleus</location>
    </subcellularLocation>
</comment>
<organism evidence="18">
    <name type="scientific">Cryptococcus bacillisporus CA1280</name>
    <dbReference type="NCBI Taxonomy" id="1296109"/>
    <lineage>
        <taxon>Eukaryota</taxon>
        <taxon>Fungi</taxon>
        <taxon>Dikarya</taxon>
        <taxon>Basidiomycota</taxon>
        <taxon>Agaricomycotina</taxon>
        <taxon>Tremellomycetes</taxon>
        <taxon>Tremellales</taxon>
        <taxon>Cryptococcaceae</taxon>
        <taxon>Cryptococcus</taxon>
        <taxon>Cryptococcus gattii species complex</taxon>
    </lineage>
</organism>
<dbReference type="InterPro" id="IPR044570">
    <property type="entry name" value="Set1-like"/>
</dbReference>
<feature type="compositionally biased region" description="Pro residues" evidence="15">
    <location>
        <begin position="329"/>
        <end position="341"/>
    </location>
</feature>
<dbReference type="InterPro" id="IPR003616">
    <property type="entry name" value="Post-SET_dom"/>
</dbReference>
<dbReference type="CDD" id="cd12303">
    <property type="entry name" value="RRM_spSet1p_like"/>
    <property type="match status" value="1"/>
</dbReference>
<keyword evidence="8" id="KW-0949">S-adenosyl-L-methionine</keyword>
<gene>
    <name evidence="18" type="ORF">I312_00889</name>
</gene>
<dbReference type="PROSITE" id="PS50280">
    <property type="entry name" value="SET"/>
    <property type="match status" value="1"/>
</dbReference>
<evidence type="ECO:0000256" key="8">
    <source>
        <dbReference type="ARBA" id="ARBA00022691"/>
    </source>
</evidence>
<dbReference type="HOGENOM" id="CLU_004389_0_0_1"/>
<dbReference type="GO" id="GO:0032259">
    <property type="term" value="P:methylation"/>
    <property type="evidence" value="ECO:0007669"/>
    <property type="project" value="UniProtKB-KW"/>
</dbReference>
<evidence type="ECO:0000256" key="2">
    <source>
        <dbReference type="ARBA" id="ARBA00004286"/>
    </source>
</evidence>
<feature type="compositionally biased region" description="Basic and acidic residues" evidence="15">
    <location>
        <begin position="146"/>
        <end position="217"/>
    </location>
</feature>
<evidence type="ECO:0000256" key="11">
    <source>
        <dbReference type="ARBA" id="ARBA00030093"/>
    </source>
</evidence>
<evidence type="ECO:0000256" key="5">
    <source>
        <dbReference type="ARBA" id="ARBA00022454"/>
    </source>
</evidence>
<feature type="compositionally biased region" description="Basic residues" evidence="15">
    <location>
        <begin position="1158"/>
        <end position="1175"/>
    </location>
</feature>
<feature type="compositionally biased region" description="Pro residues" evidence="15">
    <location>
        <begin position="358"/>
        <end position="368"/>
    </location>
</feature>